<gene>
    <name evidence="2" type="ORF">EI16_06880</name>
</gene>
<feature type="transmembrane region" description="Helical" evidence="1">
    <location>
        <begin position="19"/>
        <end position="36"/>
    </location>
</feature>
<comment type="caution">
    <text evidence="2">The sequence shown here is derived from an EMBL/GenBank/DDBJ whole genome shotgun (WGS) entry which is preliminary data.</text>
</comment>
<organism evidence="2 3">
    <name type="scientific">Hydrogenovibrio marinus</name>
    <dbReference type="NCBI Taxonomy" id="28885"/>
    <lineage>
        <taxon>Bacteria</taxon>
        <taxon>Pseudomonadati</taxon>
        <taxon>Pseudomonadota</taxon>
        <taxon>Gammaproteobacteria</taxon>
        <taxon>Thiotrichales</taxon>
        <taxon>Piscirickettsiaceae</taxon>
        <taxon>Hydrogenovibrio</taxon>
    </lineage>
</organism>
<evidence type="ECO:0000256" key="1">
    <source>
        <dbReference type="SAM" id="Phobius"/>
    </source>
</evidence>
<name>A0A067A0V8_HYDMR</name>
<accession>A0A067A0V8</accession>
<dbReference type="EMBL" id="JMIU01000001">
    <property type="protein sequence ID" value="KDN96005.1"/>
    <property type="molecule type" value="Genomic_DNA"/>
</dbReference>
<protein>
    <submittedName>
        <fullName evidence="2">Uncharacterized protein</fullName>
    </submittedName>
</protein>
<proteinExistence type="predicted"/>
<sequence>MEIGSPEHKQLLTKSIVKIAVKTISIGLVIGLFLMFPSLVRENAFSNGLAIAGQVIIIITLIYAFSIAFSKYWKTLRNL</sequence>
<feature type="transmembrane region" description="Helical" evidence="1">
    <location>
        <begin position="48"/>
        <end position="69"/>
    </location>
</feature>
<reference evidence="2 3" key="1">
    <citation type="submission" date="2014-04" db="EMBL/GenBank/DDBJ databases">
        <title>Draft genome sequence of Hydrogenovibrio marinus MH-110, a model organism for aerobic H2 metabolism.</title>
        <authorList>
            <person name="Cha H.J."/>
            <person name="Jo B.H."/>
            <person name="Hwang B.H."/>
        </authorList>
    </citation>
    <scope>NUCLEOTIDE SEQUENCE [LARGE SCALE GENOMIC DNA]</scope>
    <source>
        <strain evidence="2 3">MH-110</strain>
    </source>
</reference>
<evidence type="ECO:0000313" key="2">
    <source>
        <dbReference type="EMBL" id="KDN96005.1"/>
    </source>
</evidence>
<dbReference type="AlphaFoldDB" id="A0A067A0V8"/>
<keyword evidence="1" id="KW-0472">Membrane</keyword>
<dbReference type="RefSeq" id="WP_029911275.1">
    <property type="nucleotide sequence ID" value="NZ_AP020335.1"/>
</dbReference>
<dbReference type="STRING" id="28885.EI16_06880"/>
<evidence type="ECO:0000313" key="3">
    <source>
        <dbReference type="Proteomes" id="UP000027341"/>
    </source>
</evidence>
<keyword evidence="1" id="KW-0812">Transmembrane</keyword>
<keyword evidence="3" id="KW-1185">Reference proteome</keyword>
<dbReference type="Proteomes" id="UP000027341">
    <property type="component" value="Unassembled WGS sequence"/>
</dbReference>
<keyword evidence="1" id="KW-1133">Transmembrane helix</keyword>